<dbReference type="EMBL" id="WBMS02000001">
    <property type="protein sequence ID" value="MVZ99060.1"/>
    <property type="molecule type" value="Genomic_DNA"/>
</dbReference>
<dbReference type="Proteomes" id="UP000462055">
    <property type="component" value="Unassembled WGS sequence"/>
</dbReference>
<dbReference type="AlphaFoldDB" id="A0A6I4M5E5"/>
<gene>
    <name evidence="3" type="ORF">F8568_001385</name>
</gene>
<feature type="domain" description="AB hydrolase-1" evidence="2">
    <location>
        <begin position="180"/>
        <end position="261"/>
    </location>
</feature>
<dbReference type="SUPFAM" id="SSF53474">
    <property type="entry name" value="alpha/beta-Hydrolases"/>
    <property type="match status" value="1"/>
</dbReference>
<accession>A0A6I4M5E5</accession>
<evidence type="ECO:0000259" key="2">
    <source>
        <dbReference type="Pfam" id="PF00561"/>
    </source>
</evidence>
<protein>
    <submittedName>
        <fullName evidence="3">Alpha/beta fold hydrolase</fullName>
    </submittedName>
</protein>
<evidence type="ECO:0000313" key="3">
    <source>
        <dbReference type="EMBL" id="MVZ99060.1"/>
    </source>
</evidence>
<organism evidence="3 4">
    <name type="scientific">Actinomadura physcomitrii</name>
    <dbReference type="NCBI Taxonomy" id="2650748"/>
    <lineage>
        <taxon>Bacteria</taxon>
        <taxon>Bacillati</taxon>
        <taxon>Actinomycetota</taxon>
        <taxon>Actinomycetes</taxon>
        <taxon>Streptosporangiales</taxon>
        <taxon>Thermomonosporaceae</taxon>
        <taxon>Actinomadura</taxon>
    </lineage>
</organism>
<keyword evidence="1" id="KW-1133">Transmembrane helix</keyword>
<proteinExistence type="predicted"/>
<comment type="caution">
    <text evidence="3">The sequence shown here is derived from an EMBL/GenBank/DDBJ whole genome shotgun (WGS) entry which is preliminary data.</text>
</comment>
<dbReference type="Gene3D" id="3.40.50.1820">
    <property type="entry name" value="alpha/beta hydrolase"/>
    <property type="match status" value="1"/>
</dbReference>
<keyword evidence="4" id="KW-1185">Reference proteome</keyword>
<feature type="transmembrane region" description="Helical" evidence="1">
    <location>
        <begin position="73"/>
        <end position="94"/>
    </location>
</feature>
<reference evidence="3" key="1">
    <citation type="submission" date="2019-12" db="EMBL/GenBank/DDBJ databases">
        <title>Actinomadura physcomitrii sp. nov., a novel actinomycete isolated from moss [Physcomitrium sphaericum (Ludw) Fuernr].</title>
        <authorList>
            <person name="Zhuang X."/>
        </authorList>
    </citation>
    <scope>NUCLEOTIDE SEQUENCE [LARGE SCALE GENOMIC DNA]</scope>
    <source>
        <strain evidence="3">LD22</strain>
    </source>
</reference>
<keyword evidence="3" id="KW-0378">Hydrolase</keyword>
<keyword evidence="1" id="KW-0812">Transmembrane</keyword>
<evidence type="ECO:0000256" key="1">
    <source>
        <dbReference type="SAM" id="Phobius"/>
    </source>
</evidence>
<name>A0A6I4M5E5_9ACTN</name>
<dbReference type="InterPro" id="IPR029058">
    <property type="entry name" value="AB_hydrolase_fold"/>
</dbReference>
<keyword evidence="1" id="KW-0472">Membrane</keyword>
<dbReference type="GO" id="GO:0016787">
    <property type="term" value="F:hydrolase activity"/>
    <property type="evidence" value="ECO:0007669"/>
    <property type="project" value="UniProtKB-KW"/>
</dbReference>
<sequence>MRDPGVLRLSHRPVPALHRVRRTLHRRGDRVGRLRRIHRQVSHRIPAVVIRPLARNGGGEVAVHEEGPRVPRWLAVLAGTGGSLLGLATNLYSAEFRRAIAATSEWLSATVLSALLIATVSSGSALAFYRLLARRHGPTELQTGEIPITSDAIQHIHSEGDSVVGRSLRYLETKRDSNDLVIFLHGLGLDYDDFQSYMLESRFHCIALTLFGFNTSERNDDHYKPISLESHLQLLAYALRRFRKDNPHKTITVVGFSFGADALLLLNRYAQDQIRDVRIERTVLLDPNVNRTTTTISSKVAAVNSQDPLPELVDLLHSARDIGELGYLCAYLRKITSKDFGQVRRHAQEVVGVWQGDGYDQFLDRVGQLARIARDVHIILSFAFENQFNGMARAARNRGLDISNLDCSRLGHFDLIGPQFLKERLEGLLYPPQRPTDP</sequence>
<feature type="transmembrane region" description="Helical" evidence="1">
    <location>
        <begin position="106"/>
        <end position="129"/>
    </location>
</feature>
<evidence type="ECO:0000313" key="4">
    <source>
        <dbReference type="Proteomes" id="UP000462055"/>
    </source>
</evidence>
<dbReference type="InterPro" id="IPR000073">
    <property type="entry name" value="AB_hydrolase_1"/>
</dbReference>
<dbReference type="Pfam" id="PF00561">
    <property type="entry name" value="Abhydrolase_1"/>
    <property type="match status" value="1"/>
</dbReference>